<keyword evidence="1" id="KW-0472">Membrane</keyword>
<dbReference type="EMBL" id="CP021109">
    <property type="protein sequence ID" value="ARP85385.1"/>
    <property type="molecule type" value="Genomic_DNA"/>
</dbReference>
<protein>
    <recommendedName>
        <fullName evidence="4">Glucosyltransferase GtrII-like protein</fullName>
    </recommendedName>
</protein>
<feature type="transmembrane region" description="Helical" evidence="1">
    <location>
        <begin position="102"/>
        <end position="118"/>
    </location>
</feature>
<feature type="transmembrane region" description="Helical" evidence="1">
    <location>
        <begin position="244"/>
        <end position="270"/>
    </location>
</feature>
<feature type="transmembrane region" description="Helical" evidence="1">
    <location>
        <begin position="445"/>
        <end position="464"/>
    </location>
</feature>
<evidence type="ECO:0000313" key="3">
    <source>
        <dbReference type="Proteomes" id="UP000194139"/>
    </source>
</evidence>
<feature type="transmembrane region" description="Helical" evidence="1">
    <location>
        <begin position="352"/>
        <end position="372"/>
    </location>
</feature>
<evidence type="ECO:0000256" key="1">
    <source>
        <dbReference type="SAM" id="Phobius"/>
    </source>
</evidence>
<gene>
    <name evidence="2" type="ORF">CAL13_03495</name>
</gene>
<evidence type="ECO:0000313" key="2">
    <source>
        <dbReference type="EMBL" id="ARP85385.1"/>
    </source>
</evidence>
<dbReference type="AlphaFoldDB" id="A0A1W6YW96"/>
<name>A0A1W6YW96_9BORD</name>
<feature type="transmembrane region" description="Helical" evidence="1">
    <location>
        <begin position="282"/>
        <end position="303"/>
    </location>
</feature>
<sequence length="598" mass="64489">MGISGSHRTMAMRARTAQARRAPRRCVWRLAPLRGPLARFHGKSTRFRTQSPPPCRGKQRPPFNKIYARATRKKRVTQTNTFLADYVFPTPRQQARQRQTKIFLAALALYGLALYPILHADRFYIDDLGRSLSGYLGWGTDGRPLANVVMELANLGTPLVDLSPLPQLAAIGMFAWLATVLEKRFRLSGAWAAPLALLPLLASPFFLENLSYKFDALPMSLAACLAAQAGFAELRGWRDAARGAVAVLASLCLYQAAVNVFIVLALLGLVLKQLDRETPRAVFQQGATRILQLIGAAIVYSFIAGKTVHGHYASQHAALAGPSSAVETVWRNLHDGLLFVVACLRSPAGGVLLIQIVLAVAGTLVIAALYAGTWWRSSQNRTRVLLAANIVVLPAALLLAAWGPMLLLQSPVLVPRTQIGVGAIAVFCNVCIAALISKYRGSSKLAVVILAAAAYPLIIFASVYGNSLGLQKDYELAISRDVADDLARASGTVAVRRLALKGSAGMPPVVAHNASKFPLLTRLVPVHLTEGWGWAEDQFKHAGVALPYGAAAPEQIAAIESCRFSYVSRRAAYTLYVADGVAVVWFRNASPPPCAPHA</sequence>
<dbReference type="InterPro" id="IPR025686">
    <property type="entry name" value="Glucos_trans_II"/>
</dbReference>
<dbReference type="Pfam" id="PF14264">
    <property type="entry name" value="Glucos_trans_II"/>
    <property type="match status" value="1"/>
</dbReference>
<keyword evidence="1" id="KW-1133">Transmembrane helix</keyword>
<reference evidence="2 3" key="1">
    <citation type="submission" date="2017-05" db="EMBL/GenBank/DDBJ databases">
        <title>Complete and WGS of Bordetella genogroups.</title>
        <authorList>
            <person name="Spilker T."/>
            <person name="LiPuma J."/>
        </authorList>
    </citation>
    <scope>NUCLEOTIDE SEQUENCE [LARGE SCALE GENOMIC DNA]</scope>
    <source>
        <strain evidence="2 3">AU17164</strain>
    </source>
</reference>
<keyword evidence="3" id="KW-1185">Reference proteome</keyword>
<proteinExistence type="predicted"/>
<feature type="transmembrane region" description="Helical" evidence="1">
    <location>
        <begin position="164"/>
        <end position="181"/>
    </location>
</feature>
<dbReference type="Proteomes" id="UP000194139">
    <property type="component" value="Chromosome"/>
</dbReference>
<evidence type="ECO:0008006" key="4">
    <source>
        <dbReference type="Google" id="ProtNLM"/>
    </source>
</evidence>
<keyword evidence="1" id="KW-0812">Transmembrane</keyword>
<feature type="transmembrane region" description="Helical" evidence="1">
    <location>
        <begin position="188"/>
        <end position="207"/>
    </location>
</feature>
<feature type="transmembrane region" description="Helical" evidence="1">
    <location>
        <begin position="419"/>
        <end position="436"/>
    </location>
</feature>
<accession>A0A1W6YW96</accession>
<feature type="transmembrane region" description="Helical" evidence="1">
    <location>
        <begin position="384"/>
        <end position="407"/>
    </location>
</feature>
<organism evidence="2 3">
    <name type="scientific">Bordetella genomosp. 9</name>
    <dbReference type="NCBI Taxonomy" id="1416803"/>
    <lineage>
        <taxon>Bacteria</taxon>
        <taxon>Pseudomonadati</taxon>
        <taxon>Pseudomonadota</taxon>
        <taxon>Betaproteobacteria</taxon>
        <taxon>Burkholderiales</taxon>
        <taxon>Alcaligenaceae</taxon>
        <taxon>Bordetella</taxon>
    </lineage>
</organism>